<gene>
    <name evidence="1" type="ORF">MUK42_07772</name>
</gene>
<organism evidence="1 2">
    <name type="scientific">Musa troglodytarum</name>
    <name type="common">fe'i banana</name>
    <dbReference type="NCBI Taxonomy" id="320322"/>
    <lineage>
        <taxon>Eukaryota</taxon>
        <taxon>Viridiplantae</taxon>
        <taxon>Streptophyta</taxon>
        <taxon>Embryophyta</taxon>
        <taxon>Tracheophyta</taxon>
        <taxon>Spermatophyta</taxon>
        <taxon>Magnoliopsida</taxon>
        <taxon>Liliopsida</taxon>
        <taxon>Zingiberales</taxon>
        <taxon>Musaceae</taxon>
        <taxon>Musa</taxon>
    </lineage>
</organism>
<dbReference type="OrthoDB" id="10559366at2759"/>
<accession>A0A9E7H0D8</accession>
<proteinExistence type="predicted"/>
<evidence type="ECO:0000313" key="1">
    <source>
        <dbReference type="EMBL" id="URE24541.1"/>
    </source>
</evidence>
<reference evidence="1" key="1">
    <citation type="submission" date="2022-05" db="EMBL/GenBank/DDBJ databases">
        <title>The Musa troglodytarum L. genome provides insights into the mechanism of non-climacteric behaviour and enrichment of carotenoids.</title>
        <authorList>
            <person name="Wang J."/>
        </authorList>
    </citation>
    <scope>NUCLEOTIDE SEQUENCE</scope>
    <source>
        <tissue evidence="1">Leaf</tissue>
    </source>
</reference>
<keyword evidence="2" id="KW-1185">Reference proteome</keyword>
<sequence>MRIEYSPRGNGGGVEAGSHGFWTLDRSGVSPPAAIATPSSALQRCRRLRPSWRRVRGLATSPPASRQAHQRREGYRNGFSPFLRKEQVLEAGARLFCPTSLPVPFPAPRKGDRRRCIEKGLGFGSSLVQNPEVSILLVF</sequence>
<evidence type="ECO:0000313" key="2">
    <source>
        <dbReference type="Proteomes" id="UP001055439"/>
    </source>
</evidence>
<protein>
    <submittedName>
        <fullName evidence="1">Uncharacterized protein</fullName>
    </submittedName>
</protein>
<dbReference type="EMBL" id="CP097510">
    <property type="protein sequence ID" value="URE24541.1"/>
    <property type="molecule type" value="Genomic_DNA"/>
</dbReference>
<name>A0A9E7H0D8_9LILI</name>
<dbReference type="Proteomes" id="UP001055439">
    <property type="component" value="Chromosome 8"/>
</dbReference>
<dbReference type="AlphaFoldDB" id="A0A9E7H0D8"/>